<dbReference type="Gene3D" id="3.20.20.190">
    <property type="entry name" value="Phosphatidylinositol (PI) phosphodiesterase"/>
    <property type="match status" value="1"/>
</dbReference>
<dbReference type="InterPro" id="IPR017946">
    <property type="entry name" value="PLC-like_Pdiesterase_TIM-brl"/>
</dbReference>
<dbReference type="OrthoDB" id="4907280at2759"/>
<dbReference type="GO" id="GO:0008081">
    <property type="term" value="F:phosphoric diester hydrolase activity"/>
    <property type="evidence" value="ECO:0007669"/>
    <property type="project" value="InterPro"/>
</dbReference>
<dbReference type="GO" id="GO:0006629">
    <property type="term" value="P:lipid metabolic process"/>
    <property type="evidence" value="ECO:0007669"/>
    <property type="project" value="InterPro"/>
</dbReference>
<comment type="caution">
    <text evidence="1">The sequence shown here is derived from an EMBL/GenBank/DDBJ whole genome shotgun (WGS) entry which is preliminary data.</text>
</comment>
<accession>A0A2C5YXP9</accession>
<protein>
    <submittedName>
        <fullName evidence="1">Uncharacterized protein</fullName>
    </submittedName>
</protein>
<sequence length="130" mass="14036">MGKLLTAVAEARRSDKNIKFVWFDIKTADMCGADDDSCNIESLRTTARRLLEPVGVRILWGFQSTDTPNRAFQVIRDGLVGNEAIAVDGLGLGLLALDGLAPDQVKPMFSNETSTVPFERASALSCDFGG</sequence>
<name>A0A2C5YXP9_9HYPO</name>
<evidence type="ECO:0000313" key="2">
    <source>
        <dbReference type="Proteomes" id="UP000226431"/>
    </source>
</evidence>
<dbReference type="AlphaFoldDB" id="A0A2C5YXP9"/>
<reference evidence="1 2" key="1">
    <citation type="submission" date="2017-06" db="EMBL/GenBank/DDBJ databases">
        <title>Ant-infecting Ophiocordyceps genomes reveal a high diversity of potential behavioral manipulation genes and a possible major role for enterotoxins.</title>
        <authorList>
            <person name="De Bekker C."/>
            <person name="Evans H.C."/>
            <person name="Brachmann A."/>
            <person name="Hughes D.P."/>
        </authorList>
    </citation>
    <scope>NUCLEOTIDE SEQUENCE [LARGE SCALE GENOMIC DNA]</scope>
    <source>
        <strain evidence="1 2">Map16</strain>
    </source>
</reference>
<keyword evidence="2" id="KW-1185">Reference proteome</keyword>
<dbReference type="Proteomes" id="UP000226431">
    <property type="component" value="Unassembled WGS sequence"/>
</dbReference>
<proteinExistence type="predicted"/>
<organism evidence="1 2">
    <name type="scientific">Ophiocordyceps camponoti-rufipedis</name>
    <dbReference type="NCBI Taxonomy" id="2004952"/>
    <lineage>
        <taxon>Eukaryota</taxon>
        <taxon>Fungi</taxon>
        <taxon>Dikarya</taxon>
        <taxon>Ascomycota</taxon>
        <taxon>Pezizomycotina</taxon>
        <taxon>Sordariomycetes</taxon>
        <taxon>Hypocreomycetidae</taxon>
        <taxon>Hypocreales</taxon>
        <taxon>Ophiocordycipitaceae</taxon>
        <taxon>Ophiocordyceps</taxon>
    </lineage>
</organism>
<dbReference type="EMBL" id="NJES01000280">
    <property type="protein sequence ID" value="PHH74345.1"/>
    <property type="molecule type" value="Genomic_DNA"/>
</dbReference>
<gene>
    <name evidence="1" type="ORF">CDD80_3154</name>
</gene>
<evidence type="ECO:0000313" key="1">
    <source>
        <dbReference type="EMBL" id="PHH74345.1"/>
    </source>
</evidence>